<dbReference type="OrthoDB" id="4232400at2759"/>
<keyword evidence="3" id="KW-1185">Reference proteome</keyword>
<gene>
    <name evidence="2" type="ORF">P171DRAFT_273606</name>
</gene>
<feature type="compositionally biased region" description="Polar residues" evidence="1">
    <location>
        <begin position="1"/>
        <end position="14"/>
    </location>
</feature>
<name>A0A9P4PIQ5_9PLEO</name>
<comment type="caution">
    <text evidence="2">The sequence shown here is derived from an EMBL/GenBank/DDBJ whole genome shotgun (WGS) entry which is preliminary data.</text>
</comment>
<evidence type="ECO:0000313" key="3">
    <source>
        <dbReference type="Proteomes" id="UP000799764"/>
    </source>
</evidence>
<evidence type="ECO:0000313" key="2">
    <source>
        <dbReference type="EMBL" id="KAF2445810.1"/>
    </source>
</evidence>
<dbReference type="AlphaFoldDB" id="A0A9P4PIQ5"/>
<evidence type="ECO:0000256" key="1">
    <source>
        <dbReference type="SAM" id="MobiDB-lite"/>
    </source>
</evidence>
<dbReference type="Proteomes" id="UP000799764">
    <property type="component" value="Unassembled WGS sequence"/>
</dbReference>
<proteinExistence type="predicted"/>
<dbReference type="EMBL" id="MU001499">
    <property type="protein sequence ID" value="KAF2445810.1"/>
    <property type="molecule type" value="Genomic_DNA"/>
</dbReference>
<reference evidence="2" key="1">
    <citation type="journal article" date="2020" name="Stud. Mycol.">
        <title>101 Dothideomycetes genomes: a test case for predicting lifestyles and emergence of pathogens.</title>
        <authorList>
            <person name="Haridas S."/>
            <person name="Albert R."/>
            <person name="Binder M."/>
            <person name="Bloem J."/>
            <person name="Labutti K."/>
            <person name="Salamov A."/>
            <person name="Andreopoulos B."/>
            <person name="Baker S."/>
            <person name="Barry K."/>
            <person name="Bills G."/>
            <person name="Bluhm B."/>
            <person name="Cannon C."/>
            <person name="Castanera R."/>
            <person name="Culley D."/>
            <person name="Daum C."/>
            <person name="Ezra D."/>
            <person name="Gonzalez J."/>
            <person name="Henrissat B."/>
            <person name="Kuo A."/>
            <person name="Liang C."/>
            <person name="Lipzen A."/>
            <person name="Lutzoni F."/>
            <person name="Magnuson J."/>
            <person name="Mondo S."/>
            <person name="Nolan M."/>
            <person name="Ohm R."/>
            <person name="Pangilinan J."/>
            <person name="Park H.-J."/>
            <person name="Ramirez L."/>
            <person name="Alfaro M."/>
            <person name="Sun H."/>
            <person name="Tritt A."/>
            <person name="Yoshinaga Y."/>
            <person name="Zwiers L.-H."/>
            <person name="Turgeon B."/>
            <person name="Goodwin S."/>
            <person name="Spatafora J."/>
            <person name="Crous P."/>
            <person name="Grigoriev I."/>
        </authorList>
    </citation>
    <scope>NUCLEOTIDE SEQUENCE</scope>
    <source>
        <strain evidence="2">CBS 690.94</strain>
    </source>
</reference>
<feature type="region of interest" description="Disordered" evidence="1">
    <location>
        <begin position="1"/>
        <end position="20"/>
    </location>
</feature>
<organism evidence="2 3">
    <name type="scientific">Karstenula rhodostoma CBS 690.94</name>
    <dbReference type="NCBI Taxonomy" id="1392251"/>
    <lineage>
        <taxon>Eukaryota</taxon>
        <taxon>Fungi</taxon>
        <taxon>Dikarya</taxon>
        <taxon>Ascomycota</taxon>
        <taxon>Pezizomycotina</taxon>
        <taxon>Dothideomycetes</taxon>
        <taxon>Pleosporomycetidae</taxon>
        <taxon>Pleosporales</taxon>
        <taxon>Massarineae</taxon>
        <taxon>Didymosphaeriaceae</taxon>
        <taxon>Karstenula</taxon>
    </lineage>
</organism>
<accession>A0A9P4PIQ5</accession>
<sequence length="56" mass="5944">MPSGASKSTITGTNAAAKDGGFQNFQNFLQSYGLKIWNSDDVEEGKAILRAMGYGV</sequence>
<protein>
    <submittedName>
        <fullName evidence="2">Uncharacterized protein</fullName>
    </submittedName>
</protein>